<dbReference type="STRING" id="112413.SAMN05421854_10433"/>
<dbReference type="Gene3D" id="3.40.50.300">
    <property type="entry name" value="P-loop containing nucleotide triphosphate hydrolases"/>
    <property type="match status" value="1"/>
</dbReference>
<dbReference type="Proteomes" id="UP000199137">
    <property type="component" value="Unassembled WGS sequence"/>
</dbReference>
<accession>A0A1I5MFT5</accession>
<feature type="region of interest" description="Disordered" evidence="1">
    <location>
        <begin position="231"/>
        <end position="273"/>
    </location>
</feature>
<proteinExistence type="predicted"/>
<dbReference type="EMBL" id="FOWC01000004">
    <property type="protein sequence ID" value="SFP08452.1"/>
    <property type="molecule type" value="Genomic_DNA"/>
</dbReference>
<gene>
    <name evidence="2" type="ORF">SAMN05421854_10433</name>
</gene>
<evidence type="ECO:0000313" key="3">
    <source>
        <dbReference type="Proteomes" id="UP000199137"/>
    </source>
</evidence>
<protein>
    <submittedName>
        <fullName evidence="2">AAA domain-containing protein</fullName>
    </submittedName>
</protein>
<dbReference type="Pfam" id="PF13481">
    <property type="entry name" value="AAA_25"/>
    <property type="match status" value="1"/>
</dbReference>
<name>A0A1I5MFT5_9PSEU</name>
<dbReference type="AlphaFoldDB" id="A0A1I5MFT5"/>
<evidence type="ECO:0000313" key="2">
    <source>
        <dbReference type="EMBL" id="SFP08452.1"/>
    </source>
</evidence>
<dbReference type="RefSeq" id="WP_093573896.1">
    <property type="nucleotide sequence ID" value="NZ_FOWC01000004.1"/>
</dbReference>
<sequence>MTIDVVTRFPYTSLKQAWERAQATEPWVFPETVCSSVTMIYGRSKVGKSYLVASMVLSLMLKGRKFLGMEPVDRSKLWRPAILCTDPGSEEEYGERIYPYAESDDLGFYYIGRTARPEEWEALTEHLIAEGRNFVVLDNLMGATGDTNAAEAMTTVFDGLTRLTRIGIPVVVLHHETEKGAYVTGAPPMGLSNSVQKSRVWIQVRQTNRRKFRGGNLAMIIRGNRLDQDQELIASPGPGTDQQVISRGPWDSKDDQDEGKTAKKRKRAQDTQDARLAQAEWVVANCQGMGLSDTAQALADQFGKTKASAREALMRGALSGLVSRTGDGAEAAWSRK</sequence>
<reference evidence="2 3" key="1">
    <citation type="submission" date="2016-10" db="EMBL/GenBank/DDBJ databases">
        <authorList>
            <person name="de Groot N.N."/>
        </authorList>
    </citation>
    <scope>NUCLEOTIDE SEQUENCE [LARGE SCALE GENOMIC DNA]</scope>
    <source>
        <strain evidence="2 3">DSM 44637</strain>
    </source>
</reference>
<dbReference type="SUPFAM" id="SSF52540">
    <property type="entry name" value="P-loop containing nucleoside triphosphate hydrolases"/>
    <property type="match status" value="1"/>
</dbReference>
<feature type="compositionally biased region" description="Basic and acidic residues" evidence="1">
    <location>
        <begin position="250"/>
        <end position="261"/>
    </location>
</feature>
<evidence type="ECO:0000256" key="1">
    <source>
        <dbReference type="SAM" id="MobiDB-lite"/>
    </source>
</evidence>
<organism evidence="2 3">
    <name type="scientific">Amycolatopsis rubida</name>
    <dbReference type="NCBI Taxonomy" id="112413"/>
    <lineage>
        <taxon>Bacteria</taxon>
        <taxon>Bacillati</taxon>
        <taxon>Actinomycetota</taxon>
        <taxon>Actinomycetes</taxon>
        <taxon>Pseudonocardiales</taxon>
        <taxon>Pseudonocardiaceae</taxon>
        <taxon>Amycolatopsis</taxon>
    </lineage>
</organism>
<dbReference type="InterPro" id="IPR027417">
    <property type="entry name" value="P-loop_NTPase"/>
</dbReference>